<dbReference type="RefSeq" id="WP_124763148.1">
    <property type="nucleotide sequence ID" value="NZ_JAFBDY010000002.1"/>
</dbReference>
<dbReference type="Pfam" id="PF20765">
    <property type="entry name" value="Phage_tail_terminator_8"/>
    <property type="match status" value="1"/>
</dbReference>
<dbReference type="EMBL" id="RRCT01000002">
    <property type="protein sequence ID" value="RQW75922.1"/>
    <property type="molecule type" value="Genomic_DNA"/>
</dbReference>
<evidence type="ECO:0000313" key="1">
    <source>
        <dbReference type="EMBL" id="RQW75922.1"/>
    </source>
</evidence>
<keyword evidence="2" id="KW-1185">Reference proteome</keyword>
<protein>
    <submittedName>
        <fullName evidence="1">Uncharacterized protein</fullName>
    </submittedName>
</protein>
<dbReference type="AlphaFoldDB" id="A0A3N9UTV6"/>
<accession>A0A3N9UTV6</accession>
<sequence>MITYKKIKTAVNRKLKETFGLEINSKDISEGFKRPSFFIEFDEVKRDGSVSQVEKSMIIRIYYFPKTIKESSIEILEIQEQLGDVFDMKLIVEDRQLNITEPNFNVTDGVLQFEFDIAFEDGRIVSEEYELMEELDIDIQKG</sequence>
<gene>
    <name evidence="1" type="ORF">EBB45_04710</name>
</gene>
<proteinExistence type="predicted"/>
<reference evidence="1 2" key="1">
    <citation type="journal article" date="2013" name="J. Microbiol.">
        <title>Lysinibacillus chungkukjangi sp. nov., isolated from Chungkukjang, Korean fermented soybean food.</title>
        <authorList>
            <person name="Kim S.J."/>
            <person name="Jang Y.H."/>
            <person name="Hamada M."/>
            <person name="Ahn J.H."/>
            <person name="Weon H.Y."/>
            <person name="Suzuki K."/>
            <person name="Whang K.S."/>
            <person name="Kwon S.W."/>
        </authorList>
    </citation>
    <scope>NUCLEOTIDE SEQUENCE [LARGE SCALE GENOMIC DNA]</scope>
    <source>
        <strain evidence="1 2">MCCC 1A12701</strain>
    </source>
</reference>
<name>A0A3N9UTV6_9BACI</name>
<comment type="caution">
    <text evidence="1">The sequence shown here is derived from an EMBL/GenBank/DDBJ whole genome shotgun (WGS) entry which is preliminary data.</text>
</comment>
<dbReference type="Proteomes" id="UP000274033">
    <property type="component" value="Unassembled WGS sequence"/>
</dbReference>
<evidence type="ECO:0000313" key="2">
    <source>
        <dbReference type="Proteomes" id="UP000274033"/>
    </source>
</evidence>
<dbReference type="InterPro" id="IPR049254">
    <property type="entry name" value="Phage_tail_terminator"/>
</dbReference>
<organism evidence="1 2">
    <name type="scientific">Lysinibacillus composti</name>
    <dbReference type="NCBI Taxonomy" id="720633"/>
    <lineage>
        <taxon>Bacteria</taxon>
        <taxon>Bacillati</taxon>
        <taxon>Bacillota</taxon>
        <taxon>Bacilli</taxon>
        <taxon>Bacillales</taxon>
        <taxon>Bacillaceae</taxon>
        <taxon>Lysinibacillus</taxon>
    </lineage>
</organism>
<dbReference type="OrthoDB" id="2063617at2"/>